<dbReference type="InterPro" id="IPR018635">
    <property type="entry name" value="UPF0319"/>
</dbReference>
<accession>A0A3A6R2K1</accession>
<dbReference type="PANTHER" id="PTHR38108">
    <property type="entry name" value="UPF0319 PROTEIN YCCT"/>
    <property type="match status" value="1"/>
</dbReference>
<name>A0A3A6R2K1_9VIBR</name>
<dbReference type="Pfam" id="PF09829">
    <property type="entry name" value="DUF2057"/>
    <property type="match status" value="1"/>
</dbReference>
<evidence type="ECO:0000256" key="2">
    <source>
        <dbReference type="ARBA" id="ARBA00022729"/>
    </source>
</evidence>
<feature type="signal peptide" evidence="3">
    <location>
        <begin position="1"/>
        <end position="19"/>
    </location>
</feature>
<keyword evidence="2 3" id="KW-0732">Signal</keyword>
<dbReference type="OrthoDB" id="6214779at2"/>
<gene>
    <name evidence="4" type="ORF">DZ860_13775</name>
</gene>
<dbReference type="AlphaFoldDB" id="A0A3A6R2K1"/>
<keyword evidence="5" id="KW-1185">Reference proteome</keyword>
<evidence type="ECO:0000256" key="1">
    <source>
        <dbReference type="ARBA" id="ARBA00008490"/>
    </source>
</evidence>
<sequence>MKKYVYLGLVSMAPFMVSANQISAEFGVEIMAVNGVEVKGKSDYQINDGFNQIVVRMSKRLTNGSSRDQFISSPYIISFDTDKDVDIDVPKVTSYSDAETKFRHGPDWRITASGQNLSYNSAYLPGKEGFMPYGDLAAVITTYNNQHNIVLSADADTIAGELKSVQQAKSNEASKQLKLWYKKASVEQREEFRRWMESQ</sequence>
<comment type="caution">
    <text evidence="4">The sequence shown here is derived from an EMBL/GenBank/DDBJ whole genome shotgun (WGS) entry which is preliminary data.</text>
</comment>
<dbReference type="RefSeq" id="WP_120032219.1">
    <property type="nucleotide sequence ID" value="NZ_QVMU01000012.1"/>
</dbReference>
<reference evidence="4 5" key="1">
    <citation type="submission" date="2018-08" db="EMBL/GenBank/DDBJ databases">
        <title>Vibrio isolated from the Eastern China Marginal Seas.</title>
        <authorList>
            <person name="Li Y."/>
        </authorList>
    </citation>
    <scope>NUCLEOTIDE SEQUENCE [LARGE SCALE GENOMIC DNA]</scope>
    <source>
        <strain evidence="4 5">BEI233</strain>
    </source>
</reference>
<protein>
    <submittedName>
        <fullName evidence="4">DUF2057 domain-containing protein</fullName>
    </submittedName>
</protein>
<organism evidence="4 5">
    <name type="scientific">Vibrio sinensis</name>
    <dbReference type="NCBI Taxonomy" id="2302434"/>
    <lineage>
        <taxon>Bacteria</taxon>
        <taxon>Pseudomonadati</taxon>
        <taxon>Pseudomonadota</taxon>
        <taxon>Gammaproteobacteria</taxon>
        <taxon>Vibrionales</taxon>
        <taxon>Vibrionaceae</taxon>
        <taxon>Vibrio</taxon>
    </lineage>
</organism>
<evidence type="ECO:0000256" key="3">
    <source>
        <dbReference type="SAM" id="SignalP"/>
    </source>
</evidence>
<dbReference type="Proteomes" id="UP000273252">
    <property type="component" value="Unassembled WGS sequence"/>
</dbReference>
<dbReference type="EMBL" id="QVMU01000012">
    <property type="protein sequence ID" value="RJX70217.1"/>
    <property type="molecule type" value="Genomic_DNA"/>
</dbReference>
<evidence type="ECO:0000313" key="4">
    <source>
        <dbReference type="EMBL" id="RJX70217.1"/>
    </source>
</evidence>
<dbReference type="PANTHER" id="PTHR38108:SF1">
    <property type="entry name" value="UPF0319 PROTEIN YCCT"/>
    <property type="match status" value="1"/>
</dbReference>
<feature type="chain" id="PRO_5017314606" evidence="3">
    <location>
        <begin position="20"/>
        <end position="199"/>
    </location>
</feature>
<comment type="similarity">
    <text evidence="1">Belongs to the UPF0319 family.</text>
</comment>
<proteinExistence type="inferred from homology"/>
<evidence type="ECO:0000313" key="5">
    <source>
        <dbReference type="Proteomes" id="UP000273252"/>
    </source>
</evidence>